<evidence type="ECO:0000256" key="1">
    <source>
        <dbReference type="ARBA" id="ARBA00022737"/>
    </source>
</evidence>
<evidence type="ECO:0000256" key="3">
    <source>
        <dbReference type="PROSITE-ProRule" id="PRU00339"/>
    </source>
</evidence>
<organism evidence="6 7">
    <name type="scientific">Thermoanaerobacterium thermosaccharolyticum</name>
    <name type="common">Clostridium thermosaccharolyticum</name>
    <dbReference type="NCBI Taxonomy" id="1517"/>
    <lineage>
        <taxon>Bacteria</taxon>
        <taxon>Bacillati</taxon>
        <taxon>Bacillota</taxon>
        <taxon>Clostridia</taxon>
        <taxon>Thermoanaerobacterales</taxon>
        <taxon>Thermoanaerobacteraceae</taxon>
        <taxon>Thermoanaerobacterium</taxon>
    </lineage>
</organism>
<dbReference type="PROSITE" id="PS50005">
    <property type="entry name" value="TPR"/>
    <property type="match status" value="2"/>
</dbReference>
<feature type="transmembrane region" description="Helical" evidence="4">
    <location>
        <begin position="101"/>
        <end position="129"/>
    </location>
</feature>
<accession>A0A223HY70</accession>
<dbReference type="InterPro" id="IPR025330">
    <property type="entry name" value="DUF4236"/>
</dbReference>
<evidence type="ECO:0000259" key="5">
    <source>
        <dbReference type="Pfam" id="PF14020"/>
    </source>
</evidence>
<dbReference type="Gene3D" id="1.25.40.10">
    <property type="entry name" value="Tetratricopeptide repeat domain"/>
    <property type="match status" value="2"/>
</dbReference>
<dbReference type="PANTHER" id="PTHR44943">
    <property type="entry name" value="CELLULOSE SYNTHASE OPERON PROTEIN C"/>
    <property type="match status" value="1"/>
</dbReference>
<dbReference type="SUPFAM" id="SSF48452">
    <property type="entry name" value="TPR-like"/>
    <property type="match status" value="1"/>
</dbReference>
<keyword evidence="1" id="KW-0677">Repeat</keyword>
<reference evidence="6 7" key="1">
    <citation type="submission" date="2016-08" db="EMBL/GenBank/DDBJ databases">
        <title>A novel genetic cassette of butanologenic Thermoanaerobacterium thermosaccharolyticum that directly convert cellulose to butanol.</title>
        <authorList>
            <person name="Li T."/>
            <person name="He J."/>
        </authorList>
    </citation>
    <scope>NUCLEOTIDE SEQUENCE [LARGE SCALE GENOMIC DNA]</scope>
    <source>
        <strain evidence="6 7">TG57</strain>
    </source>
</reference>
<dbReference type="InterPro" id="IPR019734">
    <property type="entry name" value="TPR_rpt"/>
</dbReference>
<keyword evidence="4" id="KW-0472">Membrane</keyword>
<dbReference type="EMBL" id="CP016893">
    <property type="protein sequence ID" value="AST57392.1"/>
    <property type="molecule type" value="Genomic_DNA"/>
</dbReference>
<dbReference type="RefSeq" id="WP_094397214.1">
    <property type="nucleotide sequence ID" value="NZ_CP016893.1"/>
</dbReference>
<dbReference type="PANTHER" id="PTHR44943:SF4">
    <property type="entry name" value="TPR REPEAT-CONTAINING PROTEIN MJ0798"/>
    <property type="match status" value="1"/>
</dbReference>
<evidence type="ECO:0000256" key="4">
    <source>
        <dbReference type="SAM" id="Phobius"/>
    </source>
</evidence>
<dbReference type="Proteomes" id="UP000214975">
    <property type="component" value="Chromosome"/>
</dbReference>
<feature type="repeat" description="TPR" evidence="3">
    <location>
        <begin position="173"/>
        <end position="206"/>
    </location>
</feature>
<evidence type="ECO:0000256" key="2">
    <source>
        <dbReference type="ARBA" id="ARBA00022803"/>
    </source>
</evidence>
<proteinExistence type="predicted"/>
<keyword evidence="4" id="KW-1133">Transmembrane helix</keyword>
<dbReference type="Pfam" id="PF14020">
    <property type="entry name" value="DUF4236"/>
    <property type="match status" value="1"/>
</dbReference>
<protein>
    <submittedName>
        <fullName evidence="6">Tetratricopeptide TPR_2 repeat protein</fullName>
    </submittedName>
</protein>
<evidence type="ECO:0000313" key="6">
    <source>
        <dbReference type="EMBL" id="AST57392.1"/>
    </source>
</evidence>
<sequence>MGWRYRRSISLGKGVRINFSKKGVGFSVGRKGARIGIGPRGMYTSFGIPGIGLYSINYLNKNKGRKSSPKAVKTINTIKANTISYPPELLIQASQKKYLHLLFVLSFLFMFIFWPVAIIGFIISGILYYKAAKTPISKALSYFKFGSKALKKDDYQKALDNFLKVIEMQPDTYSLYKEIGFLSEKLGKDNEAIEYLKKYLMQYPNDIQIKEQYANLLIKTEQYQNALNVIEGLPSEYKSNLSVINAMSYCYLKLNKPDMALVALENGPIRKRKTDSELMKMYRYLLGLTYMQLNQNEKALKQFEKVYIEDHNYYDISNMIQKLKS</sequence>
<keyword evidence="2 3" id="KW-0802">TPR repeat</keyword>
<keyword evidence="4" id="KW-0812">Transmembrane</keyword>
<feature type="domain" description="DUF4236" evidence="5">
    <location>
        <begin position="3"/>
        <end position="54"/>
    </location>
</feature>
<name>A0A223HY70_THETR</name>
<gene>
    <name evidence="6" type="ORF">Thert_01320</name>
</gene>
<dbReference type="InterPro" id="IPR051685">
    <property type="entry name" value="Ycf3/AcsC/BcsC/TPR_MFPF"/>
</dbReference>
<dbReference type="AlphaFoldDB" id="A0A223HY70"/>
<dbReference type="InterPro" id="IPR011990">
    <property type="entry name" value="TPR-like_helical_dom_sf"/>
</dbReference>
<feature type="repeat" description="TPR" evidence="3">
    <location>
        <begin position="139"/>
        <end position="172"/>
    </location>
</feature>
<evidence type="ECO:0000313" key="7">
    <source>
        <dbReference type="Proteomes" id="UP000214975"/>
    </source>
</evidence>
<dbReference type="Pfam" id="PF13181">
    <property type="entry name" value="TPR_8"/>
    <property type="match status" value="3"/>
</dbReference>
<dbReference type="SMART" id="SM00028">
    <property type="entry name" value="TPR"/>
    <property type="match status" value="3"/>
</dbReference>